<proteinExistence type="predicted"/>
<feature type="domain" description="DUF7919" evidence="1">
    <location>
        <begin position="58"/>
        <end position="184"/>
    </location>
</feature>
<dbReference type="AlphaFoldDB" id="A0A9X4BNB6"/>
<dbReference type="EMBL" id="JAOVZO020000023">
    <property type="protein sequence ID" value="MDC8016229.1"/>
    <property type="molecule type" value="Genomic_DNA"/>
</dbReference>
<dbReference type="Proteomes" id="UP001139971">
    <property type="component" value="Unassembled WGS sequence"/>
</dbReference>
<comment type="caution">
    <text evidence="2">The sequence shown here is derived from an EMBL/GenBank/DDBJ whole genome shotgun (WGS) entry which is preliminary data.</text>
</comment>
<evidence type="ECO:0000313" key="3">
    <source>
        <dbReference type="Proteomes" id="UP001139971"/>
    </source>
</evidence>
<organism evidence="2 3">
    <name type="scientific">Tahibacter soli</name>
    <dbReference type="NCBI Taxonomy" id="2983605"/>
    <lineage>
        <taxon>Bacteria</taxon>
        <taxon>Pseudomonadati</taxon>
        <taxon>Pseudomonadota</taxon>
        <taxon>Gammaproteobacteria</taxon>
        <taxon>Lysobacterales</taxon>
        <taxon>Rhodanobacteraceae</taxon>
        <taxon>Tahibacter</taxon>
    </lineage>
</organism>
<keyword evidence="3" id="KW-1185">Reference proteome</keyword>
<evidence type="ECO:0000259" key="1">
    <source>
        <dbReference type="Pfam" id="PF25535"/>
    </source>
</evidence>
<dbReference type="InterPro" id="IPR057679">
    <property type="entry name" value="DUF7919"/>
</dbReference>
<reference evidence="2" key="1">
    <citation type="submission" date="2023-02" db="EMBL/GenBank/DDBJ databases">
        <title>Tahibacter soli sp. nov. isolated from soil.</title>
        <authorList>
            <person name="Baek J.H."/>
            <person name="Lee J.K."/>
            <person name="Choi D.G."/>
            <person name="Jeon C.O."/>
        </authorList>
    </citation>
    <scope>NUCLEOTIDE SEQUENCE</scope>
    <source>
        <strain evidence="2">BL</strain>
    </source>
</reference>
<evidence type="ECO:0000313" key="2">
    <source>
        <dbReference type="EMBL" id="MDC8016229.1"/>
    </source>
</evidence>
<protein>
    <recommendedName>
        <fullName evidence="1">DUF7919 domain-containing protein</fullName>
    </recommendedName>
</protein>
<sequence>MNCVTAFARSGGAAGSEGDWCGALSHAGGVRRTAHDATHSRSDALRSAEFPSRPDDAMHFDDLMCCRYHNGPYDANNWRVPLLAVGWLEHPHDYVRGETPPGLVDKLDELVAAAHESQRSYNFRGLHRCSHCDAANVDSGSLERSHVNLFVPGQGVVYIAPSGIRHYIHVHSYLPPSTFVEAVMRCTDYGSPAYFDSLRTVNNGDRPPIESAEDRRAYWQARKEAMQAEWLRAGFKVGSRSRQ</sequence>
<accession>A0A9X4BNB6</accession>
<name>A0A9X4BNB6_9GAMM</name>
<dbReference type="RefSeq" id="WP_263542491.1">
    <property type="nucleotide sequence ID" value="NZ_JAOVZO020000023.1"/>
</dbReference>
<dbReference type="Pfam" id="PF25535">
    <property type="entry name" value="DUF7919"/>
    <property type="match status" value="1"/>
</dbReference>
<gene>
    <name evidence="2" type="ORF">OD750_027185</name>
</gene>